<gene>
    <name evidence="1" type="ORF">A2815_01475</name>
</gene>
<dbReference type="InterPro" id="IPR009000">
    <property type="entry name" value="Transl_B-barrel_sf"/>
</dbReference>
<dbReference type="Gene3D" id="2.40.30.10">
    <property type="entry name" value="Translation factors"/>
    <property type="match status" value="1"/>
</dbReference>
<dbReference type="SUPFAM" id="SSF50447">
    <property type="entry name" value="Translation proteins"/>
    <property type="match status" value="1"/>
</dbReference>
<dbReference type="EMBL" id="MHMY01000007">
    <property type="protein sequence ID" value="OGZ35781.1"/>
    <property type="molecule type" value="Genomic_DNA"/>
</dbReference>
<reference evidence="1 2" key="1">
    <citation type="journal article" date="2016" name="Nat. Commun.">
        <title>Thousands of microbial genomes shed light on interconnected biogeochemical processes in an aquifer system.</title>
        <authorList>
            <person name="Anantharaman K."/>
            <person name="Brown C.T."/>
            <person name="Hug L.A."/>
            <person name="Sharon I."/>
            <person name="Castelle C.J."/>
            <person name="Probst A.J."/>
            <person name="Thomas B.C."/>
            <person name="Singh A."/>
            <person name="Wilkins M.J."/>
            <person name="Karaoz U."/>
            <person name="Brodie E.L."/>
            <person name="Williams K.H."/>
            <person name="Hubbard S.S."/>
            <person name="Banfield J.F."/>
        </authorList>
    </citation>
    <scope>NUCLEOTIDE SEQUENCE [LARGE SCALE GENOMIC DNA]</scope>
</reference>
<sequence length="85" mass="9604">MEEKLIGKVTHYFTNIGVGVIEITEDNLRVGDSIHIKGATTDFEQKIESMQIEHENVEEAKAGQTIGLKTEQSVRENDQVYKIVE</sequence>
<evidence type="ECO:0000313" key="1">
    <source>
        <dbReference type="EMBL" id="OGZ35781.1"/>
    </source>
</evidence>
<organism evidence="1 2">
    <name type="scientific">Candidatus Portnoybacteria bacterium RIFCSPHIGHO2_01_FULL_40_12b</name>
    <dbReference type="NCBI Taxonomy" id="1801994"/>
    <lineage>
        <taxon>Bacteria</taxon>
        <taxon>Candidatus Portnoyibacteriota</taxon>
    </lineage>
</organism>
<comment type="caution">
    <text evidence="1">The sequence shown here is derived from an EMBL/GenBank/DDBJ whole genome shotgun (WGS) entry which is preliminary data.</text>
</comment>
<name>A0A1G2FDZ4_9BACT</name>
<proteinExistence type="predicted"/>
<evidence type="ECO:0008006" key="3">
    <source>
        <dbReference type="Google" id="ProtNLM"/>
    </source>
</evidence>
<accession>A0A1G2FDZ4</accession>
<dbReference type="Proteomes" id="UP000176974">
    <property type="component" value="Unassembled WGS sequence"/>
</dbReference>
<evidence type="ECO:0000313" key="2">
    <source>
        <dbReference type="Proteomes" id="UP000176974"/>
    </source>
</evidence>
<dbReference type="AlphaFoldDB" id="A0A1G2FDZ4"/>
<protein>
    <recommendedName>
        <fullName evidence="3">Translation elongation factor-like protein</fullName>
    </recommendedName>
</protein>